<evidence type="ECO:0000256" key="1">
    <source>
        <dbReference type="SAM" id="MobiDB-lite"/>
    </source>
</evidence>
<reference evidence="2" key="1">
    <citation type="submission" date="2021-02" db="EMBL/GenBank/DDBJ databases">
        <authorList>
            <person name="Dougan E. K."/>
            <person name="Rhodes N."/>
            <person name="Thang M."/>
            <person name="Chan C."/>
        </authorList>
    </citation>
    <scope>NUCLEOTIDE SEQUENCE</scope>
</reference>
<dbReference type="AlphaFoldDB" id="A0A812XMU9"/>
<protein>
    <submittedName>
        <fullName evidence="2">Uncharacterized protein</fullName>
    </submittedName>
</protein>
<feature type="compositionally biased region" description="Basic and acidic residues" evidence="1">
    <location>
        <begin position="47"/>
        <end position="58"/>
    </location>
</feature>
<evidence type="ECO:0000313" key="2">
    <source>
        <dbReference type="EMBL" id="CAE7744041.1"/>
    </source>
</evidence>
<dbReference type="EMBL" id="CAJNIZ010046264">
    <property type="protein sequence ID" value="CAE7744041.1"/>
    <property type="molecule type" value="Genomic_DNA"/>
</dbReference>
<organism evidence="2 3">
    <name type="scientific">Symbiodinium pilosum</name>
    <name type="common">Dinoflagellate</name>
    <dbReference type="NCBI Taxonomy" id="2952"/>
    <lineage>
        <taxon>Eukaryota</taxon>
        <taxon>Sar</taxon>
        <taxon>Alveolata</taxon>
        <taxon>Dinophyceae</taxon>
        <taxon>Suessiales</taxon>
        <taxon>Symbiodiniaceae</taxon>
        <taxon>Symbiodinium</taxon>
    </lineage>
</organism>
<comment type="caution">
    <text evidence="2">The sequence shown here is derived from an EMBL/GenBank/DDBJ whole genome shotgun (WGS) entry which is preliminary data.</text>
</comment>
<feature type="compositionally biased region" description="Polar residues" evidence="1">
    <location>
        <begin position="1"/>
        <end position="18"/>
    </location>
</feature>
<evidence type="ECO:0000313" key="3">
    <source>
        <dbReference type="Proteomes" id="UP000649617"/>
    </source>
</evidence>
<proteinExistence type="predicted"/>
<keyword evidence="3" id="KW-1185">Reference proteome</keyword>
<feature type="non-terminal residue" evidence="2">
    <location>
        <position position="58"/>
    </location>
</feature>
<sequence length="58" mass="6444">VSTSFVPSLTNNDQLTTSAKEKKEEANTPSTEVVKNDVPPDLQPMNRRSEEKLQTVDV</sequence>
<gene>
    <name evidence="2" type="ORF">SPIL2461_LOCUS21448</name>
</gene>
<name>A0A812XMU9_SYMPI</name>
<feature type="region of interest" description="Disordered" evidence="1">
    <location>
        <begin position="1"/>
        <end position="58"/>
    </location>
</feature>
<dbReference type="Proteomes" id="UP000649617">
    <property type="component" value="Unassembled WGS sequence"/>
</dbReference>
<accession>A0A812XMU9</accession>